<dbReference type="PROSITE" id="PS51379">
    <property type="entry name" value="4FE4S_FER_2"/>
    <property type="match status" value="2"/>
</dbReference>
<feature type="region of interest" description="Disordered" evidence="9">
    <location>
        <begin position="1"/>
        <end position="22"/>
    </location>
</feature>
<dbReference type="OrthoDB" id="9767754at2"/>
<keyword evidence="2 8" id="KW-0004">4Fe-4S</keyword>
<dbReference type="InterPro" id="IPR010208">
    <property type="entry name" value="Ion_transpt_RnfC/RsxC"/>
</dbReference>
<dbReference type="PANTHER" id="PTHR43034:SF2">
    <property type="entry name" value="ION-TRANSLOCATING OXIDOREDUCTASE COMPLEX SUBUNIT C"/>
    <property type="match status" value="1"/>
</dbReference>
<proteinExistence type="inferred from homology"/>
<dbReference type="InterPro" id="IPR017900">
    <property type="entry name" value="4Fe4S_Fe_S_CS"/>
</dbReference>
<keyword evidence="3 8" id="KW-0479">Metal-binding</keyword>
<dbReference type="EC" id="7.-.-.-" evidence="8"/>
<dbReference type="SUPFAM" id="SSF142019">
    <property type="entry name" value="Nqo1 FMN-binding domain-like"/>
    <property type="match status" value="1"/>
</dbReference>
<evidence type="ECO:0000256" key="6">
    <source>
        <dbReference type="ARBA" id="ARBA00023004"/>
    </source>
</evidence>
<dbReference type="Gene3D" id="3.40.50.11540">
    <property type="entry name" value="NADH-ubiquinone oxidoreductase 51kDa subunit"/>
    <property type="match status" value="1"/>
</dbReference>
<dbReference type="GO" id="GO:0051539">
    <property type="term" value="F:4 iron, 4 sulfur cluster binding"/>
    <property type="evidence" value="ECO:0007669"/>
    <property type="project" value="UniProtKB-KW"/>
</dbReference>
<organism evidence="11 12">
    <name type="scientific">Nitrincola tapanii</name>
    <dbReference type="NCBI Taxonomy" id="1708751"/>
    <lineage>
        <taxon>Bacteria</taxon>
        <taxon>Pseudomonadati</taxon>
        <taxon>Pseudomonadota</taxon>
        <taxon>Gammaproteobacteria</taxon>
        <taxon>Oceanospirillales</taxon>
        <taxon>Oceanospirillaceae</taxon>
        <taxon>Nitrincola</taxon>
    </lineage>
</organism>
<evidence type="ECO:0000256" key="9">
    <source>
        <dbReference type="SAM" id="MobiDB-lite"/>
    </source>
</evidence>
<feature type="domain" description="4Fe-4S ferredoxin-type" evidence="10">
    <location>
        <begin position="363"/>
        <end position="392"/>
    </location>
</feature>
<keyword evidence="6 8" id="KW-0408">Iron</keyword>
<dbReference type="InterPro" id="IPR011538">
    <property type="entry name" value="Nuo51_FMN-bd"/>
</dbReference>
<dbReference type="NCBIfam" id="NF003454">
    <property type="entry name" value="PRK05035.1"/>
    <property type="match status" value="1"/>
</dbReference>
<keyword evidence="8" id="KW-1278">Translocase</keyword>
<dbReference type="Pfam" id="PF01512">
    <property type="entry name" value="Complex1_51K"/>
    <property type="match status" value="1"/>
</dbReference>
<comment type="function">
    <text evidence="8">Part of a membrane-bound complex that couples electron transfer with translocation of ions across the membrane.</text>
</comment>
<dbReference type="Pfam" id="PF10531">
    <property type="entry name" value="SLBB"/>
    <property type="match status" value="1"/>
</dbReference>
<dbReference type="RefSeq" id="WP_149390271.1">
    <property type="nucleotide sequence ID" value="NZ_SMRS01000003.1"/>
</dbReference>
<feature type="binding site" evidence="8">
    <location>
        <position position="372"/>
    </location>
    <ligand>
        <name>[4Fe-4S] cluster</name>
        <dbReference type="ChEBI" id="CHEBI:49883"/>
        <label>1</label>
    </ligand>
</feature>
<dbReference type="Pfam" id="PF12838">
    <property type="entry name" value="Fer4_7"/>
    <property type="match status" value="1"/>
</dbReference>
<protein>
    <recommendedName>
        <fullName evidence="8">Ion-translocating oxidoreductase complex subunit C</fullName>
        <ecNumber evidence="8">7.-.-.-</ecNumber>
    </recommendedName>
    <alternativeName>
        <fullName evidence="8">Rnf electron transport complex subunit C</fullName>
    </alternativeName>
</protein>
<keyword evidence="8" id="KW-0472">Membrane</keyword>
<accession>A0A5A9W430</accession>
<dbReference type="GO" id="GO:0009055">
    <property type="term" value="F:electron transfer activity"/>
    <property type="evidence" value="ECO:0007669"/>
    <property type="project" value="InterPro"/>
</dbReference>
<comment type="similarity">
    <text evidence="8">Belongs to the 4Fe4S bacterial-type ferredoxin family. RnfC subfamily.</text>
</comment>
<evidence type="ECO:0000256" key="2">
    <source>
        <dbReference type="ARBA" id="ARBA00022485"/>
    </source>
</evidence>
<feature type="binding site" evidence="8">
    <location>
        <position position="417"/>
    </location>
    <ligand>
        <name>[4Fe-4S] cluster</name>
        <dbReference type="ChEBI" id="CHEBI:49883"/>
        <label>2</label>
    </ligand>
</feature>
<dbReference type="Gene3D" id="3.30.70.20">
    <property type="match status" value="1"/>
</dbReference>
<evidence type="ECO:0000256" key="3">
    <source>
        <dbReference type="ARBA" id="ARBA00022723"/>
    </source>
</evidence>
<dbReference type="InterPro" id="IPR017896">
    <property type="entry name" value="4Fe4S_Fe-S-bd"/>
</dbReference>
<keyword evidence="12" id="KW-1185">Reference proteome</keyword>
<dbReference type="SUPFAM" id="SSF46548">
    <property type="entry name" value="alpha-helical ferredoxin"/>
    <property type="match status" value="1"/>
</dbReference>
<evidence type="ECO:0000313" key="11">
    <source>
        <dbReference type="EMBL" id="KAA0875263.1"/>
    </source>
</evidence>
<keyword evidence="5 8" id="KW-0249">Electron transport</keyword>
<dbReference type="GO" id="GO:0046872">
    <property type="term" value="F:metal ion binding"/>
    <property type="evidence" value="ECO:0007669"/>
    <property type="project" value="UniProtKB-KW"/>
</dbReference>
<feature type="binding site" evidence="8">
    <location>
        <position position="378"/>
    </location>
    <ligand>
        <name>[4Fe-4S] cluster</name>
        <dbReference type="ChEBI" id="CHEBI:49883"/>
        <label>1</label>
    </ligand>
</feature>
<dbReference type="NCBIfam" id="TIGR01945">
    <property type="entry name" value="rnfC"/>
    <property type="match status" value="1"/>
</dbReference>
<name>A0A5A9W430_9GAMM</name>
<dbReference type="AlphaFoldDB" id="A0A5A9W430"/>
<feature type="compositionally biased region" description="Basic and acidic residues" evidence="9">
    <location>
        <begin position="461"/>
        <end position="494"/>
    </location>
</feature>
<comment type="cofactor">
    <cofactor evidence="8">
        <name>[4Fe-4S] cluster</name>
        <dbReference type="ChEBI" id="CHEBI:49883"/>
    </cofactor>
    <text evidence="8">Binds 2 [4Fe-4S] clusters per subunit.</text>
</comment>
<sequence>MSKIFSFHGGIHPPENKRQSLGAAIAPGPLPKRLILPLQQHLGQAALPCVSEGDQVLKGQLIAQPNGRVSAALHAPSSGRIVYIGPQPVPHASGLESDCIVIETDGLDQWIEHQPLEDFRALKKTQLLDHIRAMGIAGMGGAGFPTDVKLHLADDHIVNTLIINGAECEPYITADDAIMREYADEILSGIDVMAHLLRPSHILIGTEDNKPQAIKALREALKHSPLRNIDLVVVPTKYPSGGEKQLIQLLTGIEVPSGTLPADVGIVCQNVGTARALHKAVHLGEPLISRVVTLTGEALEHRHNVEARIGTPFADLLAMAGVKPDQLFRLVMGGPMMGISVEDFQIPVIKTTNCIIAATEEEMPPSPPAQPCIRCGMCEQVCPATLLPQQLYWFAKGREFDKAKHHNLFDCIECGACAYVCPSHIPLVQHYRFAKSEIRNEEAEQKKAAHARERFEARQARLEREAAEKEQKRRERAEAAARDQAARKAAEENASRQADPEQEAAAHLKQLKTAASVARTKLKKAKDALKNAQEKGLEGVDKLEATVAQLEIKAGEAQQAYIDAGGEA</sequence>
<evidence type="ECO:0000256" key="8">
    <source>
        <dbReference type="HAMAP-Rule" id="MF_00461"/>
    </source>
</evidence>
<comment type="caution">
    <text evidence="11">The sequence shown here is derived from an EMBL/GenBank/DDBJ whole genome shotgun (WGS) entry which is preliminary data.</text>
</comment>
<feature type="binding site" evidence="8">
    <location>
        <position position="411"/>
    </location>
    <ligand>
        <name>[4Fe-4S] cluster</name>
        <dbReference type="ChEBI" id="CHEBI:49883"/>
        <label>2</label>
    </ligand>
</feature>
<evidence type="ECO:0000313" key="12">
    <source>
        <dbReference type="Proteomes" id="UP000325302"/>
    </source>
</evidence>
<keyword evidence="8" id="KW-0997">Cell inner membrane</keyword>
<dbReference type="InterPro" id="IPR026902">
    <property type="entry name" value="RnfC_N"/>
</dbReference>
<dbReference type="Proteomes" id="UP000325302">
    <property type="component" value="Unassembled WGS sequence"/>
</dbReference>
<evidence type="ECO:0000256" key="1">
    <source>
        <dbReference type="ARBA" id="ARBA00022448"/>
    </source>
</evidence>
<feature type="region of interest" description="Disordered" evidence="9">
    <location>
        <begin position="461"/>
        <end position="512"/>
    </location>
</feature>
<feature type="binding site" evidence="8">
    <location>
        <position position="382"/>
    </location>
    <ligand>
        <name>[4Fe-4S] cluster</name>
        <dbReference type="ChEBI" id="CHEBI:49883"/>
        <label>2</label>
    </ligand>
</feature>
<dbReference type="GO" id="GO:0005886">
    <property type="term" value="C:plasma membrane"/>
    <property type="evidence" value="ECO:0007669"/>
    <property type="project" value="UniProtKB-SubCell"/>
</dbReference>
<dbReference type="GO" id="GO:0022900">
    <property type="term" value="P:electron transport chain"/>
    <property type="evidence" value="ECO:0007669"/>
    <property type="project" value="UniProtKB-UniRule"/>
</dbReference>
<feature type="binding site" evidence="8">
    <location>
        <position position="375"/>
    </location>
    <ligand>
        <name>[4Fe-4S] cluster</name>
        <dbReference type="ChEBI" id="CHEBI:49883"/>
        <label>1</label>
    </ligand>
</feature>
<keyword evidence="4 8" id="KW-0677">Repeat</keyword>
<dbReference type="EMBL" id="SMRS01000003">
    <property type="protein sequence ID" value="KAA0875263.1"/>
    <property type="molecule type" value="Genomic_DNA"/>
</dbReference>
<dbReference type="InterPro" id="IPR019554">
    <property type="entry name" value="Soluble_ligand-bd"/>
</dbReference>
<feature type="binding site" evidence="8">
    <location>
        <position position="414"/>
    </location>
    <ligand>
        <name>[4Fe-4S] cluster</name>
        <dbReference type="ChEBI" id="CHEBI:49883"/>
        <label>2</label>
    </ligand>
</feature>
<keyword evidence="7 8" id="KW-0411">Iron-sulfur</keyword>
<feature type="binding site" evidence="8">
    <location>
        <position position="421"/>
    </location>
    <ligand>
        <name>[4Fe-4S] cluster</name>
        <dbReference type="ChEBI" id="CHEBI:49883"/>
        <label>1</label>
    </ligand>
</feature>
<dbReference type="Pfam" id="PF13375">
    <property type="entry name" value="RnfC_N"/>
    <property type="match status" value="1"/>
</dbReference>
<dbReference type="PANTHER" id="PTHR43034">
    <property type="entry name" value="ION-TRANSLOCATING OXIDOREDUCTASE COMPLEX SUBUNIT C"/>
    <property type="match status" value="1"/>
</dbReference>
<reference evidence="11 12" key="1">
    <citation type="submission" date="2019-03" db="EMBL/GenBank/DDBJ databases">
        <title>Nitrincola sp. nov. isolated from an Indian soda lake.</title>
        <authorList>
            <person name="Joshi A."/>
            <person name="Thite S.V."/>
            <person name="Joseph N."/>
            <person name="Dhotre D."/>
            <person name="Moorthy M."/>
            <person name="Shouche Y.S."/>
        </authorList>
    </citation>
    <scope>NUCLEOTIDE SEQUENCE [LARGE SCALE GENOMIC DNA]</scope>
    <source>
        <strain evidence="11 12">MEB193</strain>
    </source>
</reference>
<evidence type="ECO:0000259" key="10">
    <source>
        <dbReference type="PROSITE" id="PS51379"/>
    </source>
</evidence>
<dbReference type="InterPro" id="IPR037225">
    <property type="entry name" value="Nuo51_FMN-bd_sf"/>
</dbReference>
<evidence type="ECO:0000256" key="4">
    <source>
        <dbReference type="ARBA" id="ARBA00022737"/>
    </source>
</evidence>
<dbReference type="HAMAP" id="MF_00461">
    <property type="entry name" value="RsxC_RnfC"/>
    <property type="match status" value="1"/>
</dbReference>
<evidence type="ECO:0000256" key="7">
    <source>
        <dbReference type="ARBA" id="ARBA00023014"/>
    </source>
</evidence>
<comment type="subunit">
    <text evidence="8">The complex is composed of six subunits: RnfA, RnfB, RnfC, RnfD, RnfE and RnfG.</text>
</comment>
<gene>
    <name evidence="11" type="primary">rsxC</name>
    <name evidence="8" type="synonym">rnfC</name>
    <name evidence="11" type="ORF">E1H14_04495</name>
</gene>
<keyword evidence="8" id="KW-1003">Cell membrane</keyword>
<dbReference type="PROSITE" id="PS00198">
    <property type="entry name" value="4FE4S_FER_1"/>
    <property type="match status" value="1"/>
</dbReference>
<keyword evidence="1 8" id="KW-0813">Transport</keyword>
<evidence type="ECO:0000256" key="5">
    <source>
        <dbReference type="ARBA" id="ARBA00022982"/>
    </source>
</evidence>
<feature type="domain" description="4Fe-4S ferredoxin-type" evidence="10">
    <location>
        <begin position="402"/>
        <end position="431"/>
    </location>
</feature>
<comment type="subcellular location">
    <subcellularLocation>
        <location evidence="8">Cell inner membrane</location>
        <topology evidence="8">Peripheral membrane protein</topology>
    </subcellularLocation>
</comment>